<feature type="transmembrane region" description="Helical" evidence="6">
    <location>
        <begin position="664"/>
        <end position="685"/>
    </location>
</feature>
<feature type="transmembrane region" description="Helical" evidence="6">
    <location>
        <begin position="147"/>
        <end position="166"/>
    </location>
</feature>
<evidence type="ECO:0000256" key="6">
    <source>
        <dbReference type="SAM" id="Phobius"/>
    </source>
</evidence>
<dbReference type="EMBL" id="JABANP010000230">
    <property type="protein sequence ID" value="KAF4686221.1"/>
    <property type="molecule type" value="Genomic_DNA"/>
</dbReference>
<dbReference type="Proteomes" id="UP000541610">
    <property type="component" value="Unassembled WGS sequence"/>
</dbReference>
<dbReference type="OrthoDB" id="10267474at2759"/>
<organism evidence="8 9">
    <name type="scientific">Perkinsus olseni</name>
    <name type="common">Perkinsus atlanticus</name>
    <dbReference type="NCBI Taxonomy" id="32597"/>
    <lineage>
        <taxon>Eukaryota</taxon>
        <taxon>Sar</taxon>
        <taxon>Alveolata</taxon>
        <taxon>Perkinsozoa</taxon>
        <taxon>Perkinsea</taxon>
        <taxon>Perkinsida</taxon>
        <taxon>Perkinsidae</taxon>
        <taxon>Perkinsus</taxon>
    </lineage>
</organism>
<dbReference type="PANTHER" id="PTHR22950">
    <property type="entry name" value="AMINO ACID TRANSPORTER"/>
    <property type="match status" value="1"/>
</dbReference>
<feature type="transmembrane region" description="Helical" evidence="6">
    <location>
        <begin position="222"/>
        <end position="239"/>
    </location>
</feature>
<evidence type="ECO:0000256" key="4">
    <source>
        <dbReference type="ARBA" id="ARBA00023136"/>
    </source>
</evidence>
<comment type="caution">
    <text evidence="8">The sequence shown here is derived from an EMBL/GenBank/DDBJ whole genome shotgun (WGS) entry which is preliminary data.</text>
</comment>
<dbReference type="GO" id="GO:0016020">
    <property type="term" value="C:membrane"/>
    <property type="evidence" value="ECO:0007669"/>
    <property type="project" value="UniProtKB-SubCell"/>
</dbReference>
<feature type="transmembrane region" description="Helical" evidence="6">
    <location>
        <begin position="705"/>
        <end position="721"/>
    </location>
</feature>
<feature type="transmembrane region" description="Helical" evidence="6">
    <location>
        <begin position="275"/>
        <end position="294"/>
    </location>
</feature>
<protein>
    <recommendedName>
        <fullName evidence="7">Amino acid transporter transmembrane domain-containing protein</fullName>
    </recommendedName>
</protein>
<evidence type="ECO:0000256" key="1">
    <source>
        <dbReference type="ARBA" id="ARBA00004141"/>
    </source>
</evidence>
<comment type="subcellular location">
    <subcellularLocation>
        <location evidence="1">Membrane</location>
        <topology evidence="1">Multi-pass membrane protein</topology>
    </subcellularLocation>
</comment>
<feature type="transmembrane region" description="Helical" evidence="6">
    <location>
        <begin position="932"/>
        <end position="952"/>
    </location>
</feature>
<feature type="transmembrane region" description="Helical" evidence="6">
    <location>
        <begin position="588"/>
        <end position="611"/>
    </location>
</feature>
<gene>
    <name evidence="8" type="ORF">FOZ60_005565</name>
</gene>
<dbReference type="GO" id="GO:0015179">
    <property type="term" value="F:L-amino acid transmembrane transporter activity"/>
    <property type="evidence" value="ECO:0007669"/>
    <property type="project" value="TreeGrafter"/>
</dbReference>
<keyword evidence="2 6" id="KW-0812">Transmembrane</keyword>
<evidence type="ECO:0000313" key="8">
    <source>
        <dbReference type="EMBL" id="KAF4686221.1"/>
    </source>
</evidence>
<dbReference type="AlphaFoldDB" id="A0A7J6NT51"/>
<keyword evidence="4 6" id="KW-0472">Membrane</keyword>
<accession>A0A7J6NT51</accession>
<feature type="transmembrane region" description="Helical" evidence="6">
    <location>
        <begin position="617"/>
        <end position="638"/>
    </location>
</feature>
<feature type="region of interest" description="Disordered" evidence="5">
    <location>
        <begin position="1"/>
        <end position="53"/>
    </location>
</feature>
<name>A0A7J6NT51_PEROL</name>
<evidence type="ECO:0000256" key="2">
    <source>
        <dbReference type="ARBA" id="ARBA00022692"/>
    </source>
</evidence>
<evidence type="ECO:0000256" key="3">
    <source>
        <dbReference type="ARBA" id="ARBA00022989"/>
    </source>
</evidence>
<feature type="transmembrane region" description="Helical" evidence="6">
    <location>
        <begin position="246"/>
        <end position="263"/>
    </location>
</feature>
<feature type="transmembrane region" description="Helical" evidence="6">
    <location>
        <begin position="728"/>
        <end position="752"/>
    </location>
</feature>
<proteinExistence type="predicted"/>
<feature type="domain" description="Amino acid transporter transmembrane" evidence="7">
    <location>
        <begin position="586"/>
        <end position="1011"/>
    </location>
</feature>
<reference evidence="8 9" key="1">
    <citation type="submission" date="2020-04" db="EMBL/GenBank/DDBJ databases">
        <title>Perkinsus olseni comparative genomics.</title>
        <authorList>
            <person name="Bogema D.R."/>
        </authorList>
    </citation>
    <scope>NUCLEOTIDE SEQUENCE [LARGE SCALE GENOMIC DNA]</scope>
    <source>
        <strain evidence="8">00978-12</strain>
    </source>
</reference>
<feature type="region of interest" description="Disordered" evidence="5">
    <location>
        <begin position="896"/>
        <end position="924"/>
    </location>
</feature>
<feature type="transmembrane region" description="Helical" evidence="6">
    <location>
        <begin position="811"/>
        <end position="833"/>
    </location>
</feature>
<feature type="transmembrane region" description="Helical" evidence="6">
    <location>
        <begin position="990"/>
        <end position="1008"/>
    </location>
</feature>
<sequence>MPSSLDLEPASHSSRPPIDQFRGAREMPDEIDSSRAGSTSALLVRKNEKEKTDRSAKALPEPWVYYRDEWPRETLLEKIFPRFEPPGVEREYNVYKHDHRGFLDSLRTATMMRLLALIALFLFRYISLVDSRDQAVSQFWPGVAGQFFILNLLISLIYLGVAHWTLRACECFQKFVEIGAVIFIMHHVFYTLLDSQRAQVLIEFFTGWKDEDNHGPVLYDEGVAILVAIFGLTSASLCGRLSVFKVFMLLCYTICLFSLYLILLSEEPYQTWWEYILLHVAALALISLVIFLALRRCDIGWRHRFIQGRTVRSEMALHRKVKPFYSAQRRLLAAVFDTVFVVGGESFEIIDNDNKKLDEFFGGQMNMLGMNLLSLLGDDEADGESWTRTAPNRRESEYERFYNYMRLLGSEGNNCAEPAKLIHLRFCYVTETSQRRCLDVEMFGVKFEAFADADFGTADFHDKFSDEENSLSRERYILALRKANFSSGGISTGDDSLLGDAEADWIDTALCCRLKDRVEELRGLIRELEGRRKEEIDHQGARDLHERGSNLDASKRPARAVEEALIDVEMISTKQASKIVSPRLTGSLRVCVFTLVFSAVGVGILSLPWAFAVLGMWWGMAILILSGVASLVSMKALLDVGRATGMNSYQDCVKLYMGSASCRVVEGVLFLDCFGATAAFMNFMFDFIHDFIGIFTTSAWFDNKALIIMILTLLFIFPLCLPQSVTQWRFLTALCTLPIFYVILMLFVSTFLPLDRESSNCPTPRVAPSVTFNGVANSCSIFFFAFMCHMNVFPVNSELANPTVKRSNKMLISATICMLVAYGAVGAFGYHLWGGGLLTAKDGADVLSCWPSNSVLATIARVAMTPMLIVCSVLCLNPARENILRLMLAAFPSMDGSRRNRSEPLLNGTSNGQEEASPAHSSETAASRVSKTAYTTTTLLLCVICALCAIAVPSLVDLLGVLGGFCAVMLIFVFPACVLCLHEGLTLRSGVITVAFLVFTVIGLYSAVESLVQFFKRS</sequence>
<evidence type="ECO:0000313" key="9">
    <source>
        <dbReference type="Proteomes" id="UP000541610"/>
    </source>
</evidence>
<feature type="transmembrane region" description="Helical" evidence="6">
    <location>
        <begin position="853"/>
        <end position="876"/>
    </location>
</feature>
<feature type="transmembrane region" description="Helical" evidence="6">
    <location>
        <begin position="175"/>
        <end position="193"/>
    </location>
</feature>
<feature type="transmembrane region" description="Helical" evidence="6">
    <location>
        <begin position="958"/>
        <end position="981"/>
    </location>
</feature>
<keyword evidence="3 6" id="KW-1133">Transmembrane helix</keyword>
<evidence type="ECO:0000256" key="5">
    <source>
        <dbReference type="SAM" id="MobiDB-lite"/>
    </source>
</evidence>
<dbReference type="Pfam" id="PF01490">
    <property type="entry name" value="Aa_trans"/>
    <property type="match status" value="1"/>
</dbReference>
<dbReference type="InterPro" id="IPR013057">
    <property type="entry name" value="AA_transpt_TM"/>
</dbReference>
<feature type="compositionally biased region" description="Polar residues" evidence="5">
    <location>
        <begin position="907"/>
        <end position="924"/>
    </location>
</feature>
<evidence type="ECO:0000259" key="7">
    <source>
        <dbReference type="Pfam" id="PF01490"/>
    </source>
</evidence>
<feature type="transmembrane region" description="Helical" evidence="6">
    <location>
        <begin position="772"/>
        <end position="790"/>
    </location>
</feature>
<feature type="transmembrane region" description="Helical" evidence="6">
    <location>
        <begin position="110"/>
        <end position="127"/>
    </location>
</feature>